<dbReference type="PANTHER" id="PTHR42791">
    <property type="entry name" value="GNAT FAMILY ACETYLTRANSFERASE"/>
    <property type="match status" value="1"/>
</dbReference>
<dbReference type="SUPFAM" id="SSF55729">
    <property type="entry name" value="Acyl-CoA N-acyltransferases (Nat)"/>
    <property type="match status" value="1"/>
</dbReference>
<name>A0AAJ5C6C3_9BASI</name>
<feature type="region of interest" description="Disordered" evidence="1">
    <location>
        <begin position="259"/>
        <end position="278"/>
    </location>
</feature>
<proteinExistence type="predicted"/>
<dbReference type="InterPro" id="IPR052523">
    <property type="entry name" value="Trichothecene_AcTrans"/>
</dbReference>
<dbReference type="PANTHER" id="PTHR42791:SF16">
    <property type="entry name" value="N-ACETYLTRANSFERASE DOMAIN-CONTAINING PROTEIN"/>
    <property type="match status" value="1"/>
</dbReference>
<dbReference type="InterPro" id="IPR000182">
    <property type="entry name" value="GNAT_dom"/>
</dbReference>
<evidence type="ECO:0000313" key="4">
    <source>
        <dbReference type="Proteomes" id="UP001294444"/>
    </source>
</evidence>
<sequence>MKQIQSQQSLGERVVYVTRLVQRHEIPRMAEIQHDAFNDPNNTTADEVSIILAIDEHIEAGRQLTRKERVANLMERQQEYFDQSKYTVVGVYLQPSCSPFPSDQREQDVETLDQESIKLLSRECTLVGFSIWQNITSTSPAESPQTDAKEVSNPTFSNRFFAKMNRTRESTMKGKSYWFLKLLTIHPNHQRRGIGSTLVKWGTTKANQQGIQAWLESSPMGIPTYLKAGFKILGIDTIKEPRAKRGFVEWPYMIYESNDINKNNNDNQQQQQQQQQQQ</sequence>
<protein>
    <recommendedName>
        <fullName evidence="2">N-acetyltransferase domain-containing protein</fullName>
    </recommendedName>
</protein>
<dbReference type="PROSITE" id="PS51186">
    <property type="entry name" value="GNAT"/>
    <property type="match status" value="1"/>
</dbReference>
<dbReference type="CDD" id="cd04301">
    <property type="entry name" value="NAT_SF"/>
    <property type="match status" value="1"/>
</dbReference>
<reference evidence="3" key="1">
    <citation type="submission" date="2023-10" db="EMBL/GenBank/DDBJ databases">
        <authorList>
            <person name="Guldener U."/>
        </authorList>
    </citation>
    <scope>NUCLEOTIDE SEQUENCE</scope>
    <source>
        <strain evidence="3">Mp4</strain>
    </source>
</reference>
<evidence type="ECO:0000259" key="2">
    <source>
        <dbReference type="PROSITE" id="PS51186"/>
    </source>
</evidence>
<dbReference type="Pfam" id="PF13508">
    <property type="entry name" value="Acetyltransf_7"/>
    <property type="match status" value="1"/>
</dbReference>
<dbReference type="EMBL" id="OAPG01000010">
    <property type="protein sequence ID" value="SNX85393.1"/>
    <property type="molecule type" value="Genomic_DNA"/>
</dbReference>
<evidence type="ECO:0000256" key="1">
    <source>
        <dbReference type="SAM" id="MobiDB-lite"/>
    </source>
</evidence>
<dbReference type="Gene3D" id="3.40.630.30">
    <property type="match status" value="1"/>
</dbReference>
<gene>
    <name evidence="3" type="ORF">MEPE_04102</name>
</gene>
<keyword evidence="4" id="KW-1185">Reference proteome</keyword>
<feature type="domain" description="N-acetyltransferase" evidence="2">
    <location>
        <begin position="119"/>
        <end position="255"/>
    </location>
</feature>
<dbReference type="GO" id="GO:0016747">
    <property type="term" value="F:acyltransferase activity, transferring groups other than amino-acyl groups"/>
    <property type="evidence" value="ECO:0007669"/>
    <property type="project" value="InterPro"/>
</dbReference>
<organism evidence="3 4">
    <name type="scientific">Melanopsichium pennsylvanicum</name>
    <dbReference type="NCBI Taxonomy" id="63383"/>
    <lineage>
        <taxon>Eukaryota</taxon>
        <taxon>Fungi</taxon>
        <taxon>Dikarya</taxon>
        <taxon>Basidiomycota</taxon>
        <taxon>Ustilaginomycotina</taxon>
        <taxon>Ustilaginomycetes</taxon>
        <taxon>Ustilaginales</taxon>
        <taxon>Ustilaginaceae</taxon>
        <taxon>Melanopsichium</taxon>
    </lineage>
</organism>
<comment type="caution">
    <text evidence="3">The sequence shown here is derived from an EMBL/GenBank/DDBJ whole genome shotgun (WGS) entry which is preliminary data.</text>
</comment>
<dbReference type="Proteomes" id="UP001294444">
    <property type="component" value="Unassembled WGS sequence"/>
</dbReference>
<evidence type="ECO:0000313" key="3">
    <source>
        <dbReference type="EMBL" id="SNX85393.1"/>
    </source>
</evidence>
<dbReference type="AlphaFoldDB" id="A0AAJ5C6C3"/>
<dbReference type="InterPro" id="IPR016181">
    <property type="entry name" value="Acyl_CoA_acyltransferase"/>
</dbReference>
<accession>A0AAJ5C6C3</accession>